<dbReference type="Proteomes" id="UP001375382">
    <property type="component" value="Unassembled WGS sequence"/>
</dbReference>
<proteinExistence type="predicted"/>
<dbReference type="RefSeq" id="WP_335736024.1">
    <property type="nucleotide sequence ID" value="NZ_JALAAR010000007.1"/>
</dbReference>
<dbReference type="PANTHER" id="PTHR43747">
    <property type="entry name" value="FAD-BINDING PROTEIN"/>
    <property type="match status" value="1"/>
</dbReference>
<gene>
    <name evidence="1" type="ORF">MN202_10230</name>
</gene>
<dbReference type="InterPro" id="IPR036188">
    <property type="entry name" value="FAD/NAD-bd_sf"/>
</dbReference>
<dbReference type="InterPro" id="IPR033856">
    <property type="entry name" value="Trp_halogen"/>
</dbReference>
<dbReference type="PIRSF" id="PIRSF011396">
    <property type="entry name" value="Trp_halogenase"/>
    <property type="match status" value="1"/>
</dbReference>
<evidence type="ECO:0000313" key="1">
    <source>
        <dbReference type="EMBL" id="MEH8017613.1"/>
    </source>
</evidence>
<dbReference type="InterPro" id="IPR050816">
    <property type="entry name" value="Flavin-dep_Halogenase_NPB"/>
</dbReference>
<comment type="caution">
    <text evidence="1">The sequence shown here is derived from an EMBL/GenBank/DDBJ whole genome shotgun (WGS) entry which is preliminary data.</text>
</comment>
<organism evidence="1 2">
    <name type="scientific">Rheinheimera muenzenbergensis</name>
    <dbReference type="NCBI Taxonomy" id="1193628"/>
    <lineage>
        <taxon>Bacteria</taxon>
        <taxon>Pseudomonadati</taxon>
        <taxon>Pseudomonadota</taxon>
        <taxon>Gammaproteobacteria</taxon>
        <taxon>Chromatiales</taxon>
        <taxon>Chromatiaceae</taxon>
        <taxon>Rheinheimera</taxon>
    </lineage>
</organism>
<accession>A0ABU8C6Q9</accession>
<dbReference type="EMBL" id="JALAAR010000007">
    <property type="protein sequence ID" value="MEH8017613.1"/>
    <property type="molecule type" value="Genomic_DNA"/>
</dbReference>
<protein>
    <submittedName>
        <fullName evidence="1">Tryptophan 7-halogenase</fullName>
    </submittedName>
</protein>
<sequence length="511" mass="57858">MKIKRIAIVGAGTAGWLAANHLGHEFRADPDVQIVVIESADVPTIGVGEGTVPYIMKGLERFGINEAELLLQCDTTFKQGIKFVNWLDKEIHGDNHYYHPFDSPYPAGFDITPYWLTKREQIPFDDVGIQARFAELGLAPKTRRSVGYQAPLAYAYHFNAVKFAALLAKNARQRYRVQHQVATITGAELDDHGLIRCLTTSEGAALHFDFYVDCSGFASVLIDKTLQVPFISKADELFTDRALVQQVPLEADAALPPYTTATAHSAGWIWDIPLTTRRGTGFVYSSKHMADDEARRQFAAYLGVDTTTFAPRQISMPIGYRSTFWQGNCVALGLAQGFVEPLEATSILVTDFAAEMLARHFPRQYDDITVCQPYFNKVLRYVWDGVIDFIKLHYFLSDRQDSAFWQENRDESKLSEQLKSRLAMFRLRPPQQSDFFSRFDLFNEKNFLYVLYGMKFQTNIQPLTADEIKQSERLLLSNQELVANAGRDFVLHQHWLKDFQQAASLSTVGSA</sequence>
<evidence type="ECO:0000313" key="2">
    <source>
        <dbReference type="Proteomes" id="UP001375382"/>
    </source>
</evidence>
<name>A0ABU8C6Q9_9GAMM</name>
<dbReference type="SUPFAM" id="SSF51905">
    <property type="entry name" value="FAD/NAD(P)-binding domain"/>
    <property type="match status" value="1"/>
</dbReference>
<keyword evidence="2" id="KW-1185">Reference proteome</keyword>
<dbReference type="InterPro" id="IPR006905">
    <property type="entry name" value="Flavin_halogenase"/>
</dbReference>
<dbReference type="Pfam" id="PF04820">
    <property type="entry name" value="Trp_halogenase"/>
    <property type="match status" value="1"/>
</dbReference>
<reference evidence="1 2" key="1">
    <citation type="journal article" date="2023" name="Ecotoxicol. Environ. Saf.">
        <title>Mercury remediation potential of mercury-resistant strain Rheinheimera metallidurans sp. nov. isolated from a municipal waste dumping site.</title>
        <authorList>
            <person name="Yadav V."/>
            <person name="Manjhi A."/>
            <person name="Vadakedath N."/>
        </authorList>
    </citation>
    <scope>NUCLEOTIDE SEQUENCE [LARGE SCALE GENOMIC DNA]</scope>
    <source>
        <strain evidence="1 2">E-49</strain>
    </source>
</reference>
<dbReference type="PANTHER" id="PTHR43747:SF4">
    <property type="entry name" value="FLAVIN-DEPENDENT TRYPTOPHAN HALOGENASE"/>
    <property type="match status" value="1"/>
</dbReference>
<dbReference type="Gene3D" id="3.50.50.60">
    <property type="entry name" value="FAD/NAD(P)-binding domain"/>
    <property type="match status" value="1"/>
</dbReference>